<feature type="chain" id="PRO_5017814905" description="ABC-type transport auxiliary lipoprotein component domain-containing protein" evidence="1">
    <location>
        <begin position="23"/>
        <end position="209"/>
    </location>
</feature>
<dbReference type="Proteomes" id="UP000257131">
    <property type="component" value="Unassembled WGS sequence"/>
</dbReference>
<evidence type="ECO:0000259" key="2">
    <source>
        <dbReference type="Pfam" id="PF03886"/>
    </source>
</evidence>
<dbReference type="SUPFAM" id="SSF159594">
    <property type="entry name" value="XCC0632-like"/>
    <property type="match status" value="1"/>
</dbReference>
<sequence>MRSAMRRALLLCLAAVTLSGCAALGALDRAAEPLDVHELRAPAEVPAAPGGGAAQVVVEAPSAAGAIATDRILVREGATQVAYLPDARWSAEAPEMVRSAMVETLIRAGAFGFVGRRPLGATGDYALVSELVDFGARPEAGGEGAEVAMTLVARLVRERDAEIVAARRFAHAVRVPDTSTPALLSGFAAVSDAVLTDLAGWAARAAGRG</sequence>
<dbReference type="Pfam" id="PF03886">
    <property type="entry name" value="ABC_trans_aux"/>
    <property type="match status" value="1"/>
</dbReference>
<gene>
    <name evidence="3" type="ORF">DRV84_00035</name>
</gene>
<keyword evidence="4" id="KW-1185">Reference proteome</keyword>
<feature type="domain" description="ABC-type transport auxiliary lipoprotein component" evidence="2">
    <location>
        <begin position="39"/>
        <end position="199"/>
    </location>
</feature>
<keyword evidence="1" id="KW-0732">Signal</keyword>
<dbReference type="AlphaFoldDB" id="A0A3D9BYS5"/>
<dbReference type="PROSITE" id="PS51257">
    <property type="entry name" value="PROKAR_LIPOPROTEIN"/>
    <property type="match status" value="1"/>
</dbReference>
<evidence type="ECO:0000256" key="1">
    <source>
        <dbReference type="SAM" id="SignalP"/>
    </source>
</evidence>
<dbReference type="InterPro" id="IPR005586">
    <property type="entry name" value="ABC_trans_aux"/>
</dbReference>
<comment type="caution">
    <text evidence="3">The sequence shown here is derived from an EMBL/GenBank/DDBJ whole genome shotgun (WGS) entry which is preliminary data.</text>
</comment>
<proteinExistence type="predicted"/>
<organism evidence="3 4">
    <name type="scientific">Rhodosalinus sediminis</name>
    <dbReference type="NCBI Taxonomy" id="1940533"/>
    <lineage>
        <taxon>Bacteria</taxon>
        <taxon>Pseudomonadati</taxon>
        <taxon>Pseudomonadota</taxon>
        <taxon>Alphaproteobacteria</taxon>
        <taxon>Rhodobacterales</taxon>
        <taxon>Paracoccaceae</taxon>
        <taxon>Rhodosalinus</taxon>
    </lineage>
</organism>
<feature type="signal peptide" evidence="1">
    <location>
        <begin position="1"/>
        <end position="22"/>
    </location>
</feature>
<protein>
    <recommendedName>
        <fullName evidence="2">ABC-type transport auxiliary lipoprotein component domain-containing protein</fullName>
    </recommendedName>
</protein>
<accession>A0A3D9BYS5</accession>
<evidence type="ECO:0000313" key="3">
    <source>
        <dbReference type="EMBL" id="REC58665.1"/>
    </source>
</evidence>
<dbReference type="Gene3D" id="3.40.50.10610">
    <property type="entry name" value="ABC-type transport auxiliary lipoprotein component"/>
    <property type="match status" value="1"/>
</dbReference>
<dbReference type="EMBL" id="QOHR01000001">
    <property type="protein sequence ID" value="REC58665.1"/>
    <property type="molecule type" value="Genomic_DNA"/>
</dbReference>
<evidence type="ECO:0000313" key="4">
    <source>
        <dbReference type="Proteomes" id="UP000257131"/>
    </source>
</evidence>
<name>A0A3D9BYS5_9RHOB</name>
<reference evidence="3 4" key="1">
    <citation type="journal article" date="2017" name="Int. J. Syst. Evol. Microbiol.">
        <title>Rhodosalinus sediminis gen. nov., sp. nov., isolated from marine saltern.</title>
        <authorList>
            <person name="Guo L.Y."/>
            <person name="Ling S.K."/>
            <person name="Li C.M."/>
            <person name="Chen G.J."/>
            <person name="Du Z.J."/>
        </authorList>
    </citation>
    <scope>NUCLEOTIDE SEQUENCE [LARGE SCALE GENOMIC DNA]</scope>
    <source>
        <strain evidence="3 4">WDN1C137</strain>
    </source>
</reference>